<evidence type="ECO:0000256" key="1">
    <source>
        <dbReference type="ARBA" id="ARBA00006484"/>
    </source>
</evidence>
<evidence type="ECO:0000313" key="4">
    <source>
        <dbReference type="Proteomes" id="UP000249829"/>
    </source>
</evidence>
<dbReference type="PRINTS" id="PR00081">
    <property type="entry name" value="GDHRDH"/>
</dbReference>
<dbReference type="GO" id="GO:0005811">
    <property type="term" value="C:lipid droplet"/>
    <property type="evidence" value="ECO:0007669"/>
    <property type="project" value="TreeGrafter"/>
</dbReference>
<dbReference type="AlphaFoldDB" id="A0A2V5GQ48"/>
<protein>
    <submittedName>
        <fullName evidence="3">Putative hydroxybutyrate dehydrogenase</fullName>
    </submittedName>
</protein>
<dbReference type="PANTHER" id="PTHR44169:SF6">
    <property type="entry name" value="NADPH-DEPENDENT 1-ACYLDIHYDROXYACETONE PHOSPHATE REDUCTASE"/>
    <property type="match status" value="1"/>
</dbReference>
<keyword evidence="4" id="KW-1185">Reference proteome</keyword>
<organism evidence="3 4">
    <name type="scientific">Aspergillus violaceofuscus (strain CBS 115571)</name>
    <dbReference type="NCBI Taxonomy" id="1450538"/>
    <lineage>
        <taxon>Eukaryota</taxon>
        <taxon>Fungi</taxon>
        <taxon>Dikarya</taxon>
        <taxon>Ascomycota</taxon>
        <taxon>Pezizomycotina</taxon>
        <taxon>Eurotiomycetes</taxon>
        <taxon>Eurotiomycetidae</taxon>
        <taxon>Eurotiales</taxon>
        <taxon>Aspergillaceae</taxon>
        <taxon>Aspergillus</taxon>
    </lineage>
</organism>
<dbReference type="GO" id="GO:0006654">
    <property type="term" value="P:phosphatidic acid biosynthetic process"/>
    <property type="evidence" value="ECO:0007669"/>
    <property type="project" value="TreeGrafter"/>
</dbReference>
<dbReference type="InterPro" id="IPR002347">
    <property type="entry name" value="SDR_fam"/>
</dbReference>
<reference evidence="3 4" key="1">
    <citation type="submission" date="2018-02" db="EMBL/GenBank/DDBJ databases">
        <title>The genomes of Aspergillus section Nigri reveals drivers in fungal speciation.</title>
        <authorList>
            <consortium name="DOE Joint Genome Institute"/>
            <person name="Vesth T.C."/>
            <person name="Nybo J."/>
            <person name="Theobald S."/>
            <person name="Brandl J."/>
            <person name="Frisvad J.C."/>
            <person name="Nielsen K.F."/>
            <person name="Lyhne E.K."/>
            <person name="Kogle M.E."/>
            <person name="Kuo A."/>
            <person name="Riley R."/>
            <person name="Clum A."/>
            <person name="Nolan M."/>
            <person name="Lipzen A."/>
            <person name="Salamov A."/>
            <person name="Henrissat B."/>
            <person name="Wiebenga A."/>
            <person name="De vries R.P."/>
            <person name="Grigoriev I.V."/>
            <person name="Mortensen U.H."/>
            <person name="Andersen M.R."/>
            <person name="Baker S.E."/>
        </authorList>
    </citation>
    <scope>NUCLEOTIDE SEQUENCE [LARGE SCALE GENOMIC DNA]</scope>
    <source>
        <strain evidence="3 4">CBS 115571</strain>
    </source>
</reference>
<evidence type="ECO:0000313" key="3">
    <source>
        <dbReference type="EMBL" id="PYI13008.1"/>
    </source>
</evidence>
<dbReference type="GO" id="GO:0000140">
    <property type="term" value="F:acylglycerone-phosphate reductase (NADP+) activity"/>
    <property type="evidence" value="ECO:0007669"/>
    <property type="project" value="TreeGrafter"/>
</dbReference>
<evidence type="ECO:0000256" key="2">
    <source>
        <dbReference type="ARBA" id="ARBA00023002"/>
    </source>
</evidence>
<sequence length="290" mass="31720">MSKKSVLITGCSNDGIGYGLAVHFQRRGFRVFATARSLSKISNLEGLADVTFLELDICDQTKVKAAVDQVTQETGGELDYLVNNAGINHSMPLLDEDISTAKHIFETKVWGQLAVTLALAPLLIKARGAVVFITFIAGHVNVPYMDERSPNHRDTSPTRSLEIMAEPLRLELAPFQVRVLSIVTGGVQTLGQSHFDEFALPEGAMYKSIEDTIAKRARGEDGKQRSSLRGHAEQVVTAIVAGTAGQFWCGQGAGATKFASTYLPTSWMGRRWGLERDWTGSLEQCNEYGR</sequence>
<name>A0A2V5GQ48_ASPV1</name>
<dbReference type="GO" id="GO:0004806">
    <property type="term" value="F:triacylglycerol lipase activity"/>
    <property type="evidence" value="ECO:0007669"/>
    <property type="project" value="TreeGrafter"/>
</dbReference>
<dbReference type="Pfam" id="PF00106">
    <property type="entry name" value="adh_short"/>
    <property type="match status" value="1"/>
</dbReference>
<dbReference type="Proteomes" id="UP000249829">
    <property type="component" value="Unassembled WGS sequence"/>
</dbReference>
<dbReference type="Gene3D" id="3.40.50.720">
    <property type="entry name" value="NAD(P)-binding Rossmann-like Domain"/>
    <property type="match status" value="1"/>
</dbReference>
<dbReference type="PANTHER" id="PTHR44169">
    <property type="entry name" value="NADPH-DEPENDENT 1-ACYLDIHYDROXYACETONE PHOSPHATE REDUCTASE"/>
    <property type="match status" value="1"/>
</dbReference>
<keyword evidence="2" id="KW-0560">Oxidoreductase</keyword>
<dbReference type="EMBL" id="KZ825269">
    <property type="protein sequence ID" value="PYI13008.1"/>
    <property type="molecule type" value="Genomic_DNA"/>
</dbReference>
<dbReference type="GO" id="GO:0005783">
    <property type="term" value="C:endoplasmic reticulum"/>
    <property type="evidence" value="ECO:0007669"/>
    <property type="project" value="TreeGrafter"/>
</dbReference>
<dbReference type="GO" id="GO:0019433">
    <property type="term" value="P:triglyceride catabolic process"/>
    <property type="evidence" value="ECO:0007669"/>
    <property type="project" value="TreeGrafter"/>
</dbReference>
<dbReference type="STRING" id="1450538.A0A2V5GQ48"/>
<gene>
    <name evidence="3" type="ORF">BO99DRAFT_447966</name>
</gene>
<comment type="similarity">
    <text evidence="1">Belongs to the short-chain dehydrogenases/reductases (SDR) family.</text>
</comment>
<dbReference type="SUPFAM" id="SSF51735">
    <property type="entry name" value="NAD(P)-binding Rossmann-fold domains"/>
    <property type="match status" value="1"/>
</dbReference>
<proteinExistence type="inferred from homology"/>
<dbReference type="InterPro" id="IPR036291">
    <property type="entry name" value="NAD(P)-bd_dom_sf"/>
</dbReference>
<dbReference type="OMA" id="WRGQMAG"/>
<accession>A0A2V5GQ48</accession>